<keyword evidence="1" id="KW-1133">Transmembrane helix</keyword>
<proteinExistence type="predicted"/>
<feature type="transmembrane region" description="Helical" evidence="1">
    <location>
        <begin position="12"/>
        <end position="33"/>
    </location>
</feature>
<evidence type="ECO:0000313" key="2">
    <source>
        <dbReference type="EMBL" id="MCP2174472.1"/>
    </source>
</evidence>
<dbReference type="Proteomes" id="UP001206895">
    <property type="component" value="Unassembled WGS sequence"/>
</dbReference>
<reference evidence="2 3" key="1">
    <citation type="submission" date="2022-06" db="EMBL/GenBank/DDBJ databases">
        <title>Genomic Encyclopedia of Archaeal and Bacterial Type Strains, Phase II (KMG-II): from individual species to whole genera.</title>
        <authorList>
            <person name="Goeker M."/>
        </authorList>
    </citation>
    <scope>NUCLEOTIDE SEQUENCE [LARGE SCALE GENOMIC DNA]</scope>
    <source>
        <strain evidence="2 3">DSM 44693</strain>
    </source>
</reference>
<accession>A0ABT1H887</accession>
<comment type="caution">
    <text evidence="2">The sequence shown here is derived from an EMBL/GenBank/DDBJ whole genome shotgun (WGS) entry which is preliminary data.</text>
</comment>
<sequence>MGRRTRWWSGFLRWRPVVRDTLILAIYGPLIIPRVLSTPSWWECILFALWLAIVVYIPFEVRNTWRDRNKPLNRGLMGPSSIPLDDIDEDTVHTITARHGERVPAVKELRETYPGLSLLDAAQLVDRHRKT</sequence>
<keyword evidence="3" id="KW-1185">Reference proteome</keyword>
<feature type="transmembrane region" description="Helical" evidence="1">
    <location>
        <begin position="39"/>
        <end position="59"/>
    </location>
</feature>
<evidence type="ECO:0000313" key="3">
    <source>
        <dbReference type="Proteomes" id="UP001206895"/>
    </source>
</evidence>
<keyword evidence="1" id="KW-0812">Transmembrane</keyword>
<evidence type="ECO:0000256" key="1">
    <source>
        <dbReference type="SAM" id="Phobius"/>
    </source>
</evidence>
<dbReference type="EMBL" id="JAMTCJ010000001">
    <property type="protein sequence ID" value="MCP2174472.1"/>
    <property type="molecule type" value="Genomic_DNA"/>
</dbReference>
<keyword evidence="1" id="KW-0472">Membrane</keyword>
<name>A0ABT1H887_9NOCA</name>
<organism evidence="2 3">
    <name type="scientific">Williamsia maris</name>
    <dbReference type="NCBI Taxonomy" id="72806"/>
    <lineage>
        <taxon>Bacteria</taxon>
        <taxon>Bacillati</taxon>
        <taxon>Actinomycetota</taxon>
        <taxon>Actinomycetes</taxon>
        <taxon>Mycobacteriales</taxon>
        <taxon>Nocardiaceae</taxon>
        <taxon>Williamsia</taxon>
    </lineage>
</organism>
<gene>
    <name evidence="2" type="ORF">LX13_000279</name>
</gene>
<protein>
    <submittedName>
        <fullName evidence="2">Uncharacterized protein</fullName>
    </submittedName>
</protein>